<dbReference type="PROSITE" id="PS00070">
    <property type="entry name" value="ALDEHYDE_DEHYDR_CYS"/>
    <property type="match status" value="1"/>
</dbReference>
<dbReference type="RefSeq" id="WP_094855580.1">
    <property type="nucleotide sequence ID" value="NZ_NEVM01000005.1"/>
</dbReference>
<comment type="caution">
    <text evidence="6">The sequence shown here is derived from an EMBL/GenBank/DDBJ whole genome shotgun (WGS) entry which is preliminary data.</text>
</comment>
<dbReference type="Gene3D" id="3.40.309.10">
    <property type="entry name" value="Aldehyde Dehydrogenase, Chain A, domain 2"/>
    <property type="match status" value="1"/>
</dbReference>
<dbReference type="InterPro" id="IPR016161">
    <property type="entry name" value="Ald_DH/histidinol_DH"/>
</dbReference>
<keyword evidence="2 4" id="KW-0560">Oxidoreductase</keyword>
<dbReference type="FunFam" id="3.40.605.10:FF:000007">
    <property type="entry name" value="NAD/NADP-dependent betaine aldehyde dehydrogenase"/>
    <property type="match status" value="1"/>
</dbReference>
<dbReference type="InterPro" id="IPR029510">
    <property type="entry name" value="Ald_DH_CS_GLU"/>
</dbReference>
<organism evidence="6 7">
    <name type="scientific">Bordetella genomosp. 10</name>
    <dbReference type="NCBI Taxonomy" id="1416804"/>
    <lineage>
        <taxon>Bacteria</taxon>
        <taxon>Pseudomonadati</taxon>
        <taxon>Pseudomonadota</taxon>
        <taxon>Betaproteobacteria</taxon>
        <taxon>Burkholderiales</taxon>
        <taxon>Alcaligenaceae</taxon>
        <taxon>Bordetella</taxon>
    </lineage>
</organism>
<dbReference type="OrthoDB" id="6187633at2"/>
<dbReference type="AlphaFoldDB" id="A0A261S2F5"/>
<feature type="active site" evidence="3">
    <location>
        <position position="263"/>
    </location>
</feature>
<dbReference type="InterPro" id="IPR016162">
    <property type="entry name" value="Ald_DH_N"/>
</dbReference>
<dbReference type="Gene3D" id="3.40.605.10">
    <property type="entry name" value="Aldehyde Dehydrogenase, Chain A, domain 1"/>
    <property type="match status" value="1"/>
</dbReference>
<feature type="domain" description="Aldehyde dehydrogenase" evidence="5">
    <location>
        <begin position="31"/>
        <end position="490"/>
    </location>
</feature>
<accession>A0A261S2F5</accession>
<proteinExistence type="inferred from homology"/>
<dbReference type="InterPro" id="IPR016160">
    <property type="entry name" value="Ald_DH_CS_CYS"/>
</dbReference>
<dbReference type="FunFam" id="3.40.309.10:FF:000012">
    <property type="entry name" value="Betaine aldehyde dehydrogenase"/>
    <property type="match status" value="1"/>
</dbReference>
<evidence type="ECO:0000313" key="7">
    <source>
        <dbReference type="Proteomes" id="UP000216020"/>
    </source>
</evidence>
<dbReference type="PANTHER" id="PTHR11699">
    <property type="entry name" value="ALDEHYDE DEHYDROGENASE-RELATED"/>
    <property type="match status" value="1"/>
</dbReference>
<keyword evidence="7" id="KW-1185">Reference proteome</keyword>
<evidence type="ECO:0000259" key="5">
    <source>
        <dbReference type="Pfam" id="PF00171"/>
    </source>
</evidence>
<dbReference type="SUPFAM" id="SSF53720">
    <property type="entry name" value="ALDH-like"/>
    <property type="match status" value="1"/>
</dbReference>
<evidence type="ECO:0000256" key="1">
    <source>
        <dbReference type="ARBA" id="ARBA00009986"/>
    </source>
</evidence>
<dbReference type="InterPro" id="IPR015590">
    <property type="entry name" value="Aldehyde_DH_dom"/>
</dbReference>
<protein>
    <submittedName>
        <fullName evidence="6">Carnitine dehydratase</fullName>
    </submittedName>
</protein>
<dbReference type="PROSITE" id="PS00687">
    <property type="entry name" value="ALDEHYDE_DEHYDR_GLU"/>
    <property type="match status" value="1"/>
</dbReference>
<gene>
    <name evidence="6" type="ORF">CAL29_24870</name>
</gene>
<sequence>MNQAAPTADLRARPGKRYRMLIDGVRVDAADGGTFDSIDPYTGQGWASAPAATAEDVDRAVGAARRAFESGEWAKGTPAYRARLLRKLGQLIEGDVQELANVQVLENGKLIREVLGQTRALAAYCYYFAGAAEMMHGETVPLSIPDMFNYTVREPLGVVAAITPWNSPLSLLFWKLCPALAAGNTVVVKPSEITPISTLLLAEMFEAAGFPPGVVNVVTGDGAVGAALAGHPGVDKIAFTGSTSVGKKIAHAAADRLARVSLELGGKSPNVIFDDADLDGAVNGVLAGIFAATGQTCLAGSRALLHAGIYDAFVERLVARTRAIKVGDPLDPDTEMGTLACRAQFDKTRHWIAVALEEGAVLLHGGGPPADPALSRGFFIMPTIFGGVRNDMRIAQEEVFGPVLCLIRFDDEEEAVRIANDTRYGLAAGVWTRDVKRAHRMAARLRAGTVWVNTYRRTNWATPFGGMKESGMGRENGLHAIYEFTETKSVWIDTGAGIKDPFNPRA</sequence>
<dbReference type="Proteomes" id="UP000216020">
    <property type="component" value="Unassembled WGS sequence"/>
</dbReference>
<evidence type="ECO:0000256" key="3">
    <source>
        <dbReference type="PROSITE-ProRule" id="PRU10007"/>
    </source>
</evidence>
<dbReference type="EMBL" id="NEVM01000005">
    <property type="protein sequence ID" value="OZI31167.1"/>
    <property type="molecule type" value="Genomic_DNA"/>
</dbReference>
<dbReference type="Pfam" id="PF00171">
    <property type="entry name" value="Aldedh"/>
    <property type="match status" value="1"/>
</dbReference>
<reference evidence="7" key="1">
    <citation type="submission" date="2017-05" db="EMBL/GenBank/DDBJ databases">
        <title>Complete and WGS of Bordetella genogroups.</title>
        <authorList>
            <person name="Spilker T."/>
            <person name="Lipuma J."/>
        </authorList>
    </citation>
    <scope>NUCLEOTIDE SEQUENCE [LARGE SCALE GENOMIC DNA]</scope>
    <source>
        <strain evidence="7">AU16122</strain>
    </source>
</reference>
<dbReference type="CDD" id="cd07114">
    <property type="entry name" value="ALDH_DhaS"/>
    <property type="match status" value="1"/>
</dbReference>
<comment type="similarity">
    <text evidence="1 4">Belongs to the aldehyde dehydrogenase family.</text>
</comment>
<evidence type="ECO:0000313" key="6">
    <source>
        <dbReference type="EMBL" id="OZI31167.1"/>
    </source>
</evidence>
<evidence type="ECO:0000256" key="4">
    <source>
        <dbReference type="RuleBase" id="RU003345"/>
    </source>
</evidence>
<dbReference type="InterPro" id="IPR016163">
    <property type="entry name" value="Ald_DH_C"/>
</dbReference>
<name>A0A261S2F5_9BORD</name>
<evidence type="ECO:0000256" key="2">
    <source>
        <dbReference type="ARBA" id="ARBA00023002"/>
    </source>
</evidence>
<dbReference type="GO" id="GO:0016620">
    <property type="term" value="F:oxidoreductase activity, acting on the aldehyde or oxo group of donors, NAD or NADP as acceptor"/>
    <property type="evidence" value="ECO:0007669"/>
    <property type="project" value="InterPro"/>
</dbReference>